<accession>A0AAQ1RWI0</accession>
<gene>
    <name evidence="1" type="ORF">SAMN05444424_2073</name>
</gene>
<comment type="caution">
    <text evidence="1">The sequence shown here is derived from an EMBL/GenBank/DDBJ whole genome shotgun (WGS) entry which is preliminary data.</text>
</comment>
<evidence type="ECO:0000313" key="2">
    <source>
        <dbReference type="Proteomes" id="UP000184089"/>
    </source>
</evidence>
<dbReference type="AlphaFoldDB" id="A0AAQ1RWI0"/>
<name>A0AAQ1RWI0_9FIRM</name>
<sequence>MCAIWTLEMRRKSRSVQMESDETLFGALMEG</sequence>
<protein>
    <submittedName>
        <fullName evidence="1">Uncharacterized protein</fullName>
    </submittedName>
</protein>
<reference evidence="2" key="1">
    <citation type="submission" date="2016-11" db="EMBL/GenBank/DDBJ databases">
        <authorList>
            <person name="Jaros S."/>
            <person name="Januszkiewicz K."/>
            <person name="Wedrychowicz H."/>
        </authorList>
    </citation>
    <scope>NUCLEOTIDE SEQUENCE [LARGE SCALE GENOMIC DNA]</scope>
    <source>
        <strain evidence="2">DSM 4029</strain>
    </source>
</reference>
<evidence type="ECO:0000313" key="1">
    <source>
        <dbReference type="EMBL" id="SHG31274.1"/>
    </source>
</evidence>
<proteinExistence type="predicted"/>
<organism evidence="1 2">
    <name type="scientific">Bittarella massiliensis</name>
    <name type="common">ex Durand et al. 2017</name>
    <dbReference type="NCBI Taxonomy" id="1720313"/>
    <lineage>
        <taxon>Bacteria</taxon>
        <taxon>Bacillati</taxon>
        <taxon>Bacillota</taxon>
        <taxon>Clostridia</taxon>
        <taxon>Eubacteriales</taxon>
        <taxon>Oscillospiraceae</taxon>
        <taxon>Bittarella (ex Durand et al. 2017)</taxon>
    </lineage>
</organism>
<dbReference type="EMBL" id="FQVY01000003">
    <property type="protein sequence ID" value="SHG31274.1"/>
    <property type="molecule type" value="Genomic_DNA"/>
</dbReference>
<dbReference type="Proteomes" id="UP000184089">
    <property type="component" value="Unassembled WGS sequence"/>
</dbReference>